<accession>A0A2T3YYH9</accession>
<sequence>MAIVLMVAVSQAATGACKVSPILFSPACHITKKDSCTRVLFATHFSSEGCTLGVKRKALQEYAEHSGIIAARCKIRDMNGRTRFPKIPRITKSNEQMDERRHTTSLCLNISTVCILHSHCLESSCSCQ</sequence>
<evidence type="ECO:0000313" key="2">
    <source>
        <dbReference type="EMBL" id="PTB37596.1"/>
    </source>
</evidence>
<feature type="signal peptide" evidence="1">
    <location>
        <begin position="1"/>
        <end position="16"/>
    </location>
</feature>
<dbReference type="EMBL" id="KZ679267">
    <property type="protein sequence ID" value="PTB37596.1"/>
    <property type="molecule type" value="Genomic_DNA"/>
</dbReference>
<keyword evidence="3" id="KW-1185">Reference proteome</keyword>
<keyword evidence="1" id="KW-0732">Signal</keyword>
<reference evidence="2 3" key="1">
    <citation type="submission" date="2016-07" db="EMBL/GenBank/DDBJ databases">
        <title>Multiple horizontal gene transfer events from other fungi enriched the ability of initially mycotrophic Trichoderma (Ascomycota) to feed on dead plant biomass.</title>
        <authorList>
            <consortium name="DOE Joint Genome Institute"/>
            <person name="Aerts A."/>
            <person name="Atanasova L."/>
            <person name="Chenthamara K."/>
            <person name="Zhang J."/>
            <person name="Grujic M."/>
            <person name="Henrissat B."/>
            <person name="Kuo A."/>
            <person name="Salamov A."/>
            <person name="Lipzen A."/>
            <person name="Labutti K."/>
            <person name="Barry K."/>
            <person name="Miao Y."/>
            <person name="Rahimi M.J."/>
            <person name="Shen Q."/>
            <person name="Grigoriev I.V."/>
            <person name="Kubicek C.P."/>
            <person name="Druzhinina I.S."/>
        </authorList>
    </citation>
    <scope>NUCLEOTIDE SEQUENCE [LARGE SCALE GENOMIC DNA]</scope>
    <source>
        <strain evidence="2 3">CBS 433.97</strain>
    </source>
</reference>
<name>A0A2T3YYH9_TRIA4</name>
<evidence type="ECO:0008006" key="4">
    <source>
        <dbReference type="Google" id="ProtNLM"/>
    </source>
</evidence>
<feature type="chain" id="PRO_5015624107" description="Secreted protein" evidence="1">
    <location>
        <begin position="17"/>
        <end position="128"/>
    </location>
</feature>
<evidence type="ECO:0000313" key="3">
    <source>
        <dbReference type="Proteomes" id="UP000240493"/>
    </source>
</evidence>
<gene>
    <name evidence="2" type="ORF">M441DRAFT_254425</name>
</gene>
<proteinExistence type="predicted"/>
<protein>
    <recommendedName>
        <fullName evidence="4">Secreted protein</fullName>
    </recommendedName>
</protein>
<evidence type="ECO:0000256" key="1">
    <source>
        <dbReference type="SAM" id="SignalP"/>
    </source>
</evidence>
<dbReference type="AlphaFoldDB" id="A0A2T3YYH9"/>
<organism evidence="2 3">
    <name type="scientific">Trichoderma asperellum (strain ATCC 204424 / CBS 433.97 / NBRC 101777)</name>
    <dbReference type="NCBI Taxonomy" id="1042311"/>
    <lineage>
        <taxon>Eukaryota</taxon>
        <taxon>Fungi</taxon>
        <taxon>Dikarya</taxon>
        <taxon>Ascomycota</taxon>
        <taxon>Pezizomycotina</taxon>
        <taxon>Sordariomycetes</taxon>
        <taxon>Hypocreomycetidae</taxon>
        <taxon>Hypocreales</taxon>
        <taxon>Hypocreaceae</taxon>
        <taxon>Trichoderma</taxon>
    </lineage>
</organism>
<dbReference type="Proteomes" id="UP000240493">
    <property type="component" value="Unassembled WGS sequence"/>
</dbReference>